<gene>
    <name evidence="5" type="ORF">BN1204_067900</name>
    <name evidence="4" type="ORF">NCLIV_067900</name>
</gene>
<sequence length="375" mass="38502">MESLPLQAFWLTVLIGGFLPCVLCDTSDLTAVDPDFTVSIPKDGLPGDLEEVFFLQPAGTLRVIDETGSAVYMPQMSTDSEDGASARIRTDSGDASSETYSAAYAFVNGKCDFTKEIQYKDAFPGYSQPIWVRTASADAAEAKASSGGAVANFTLTNPPEEYLTEVVSFCVRFKTFLAAGSSTTTTTPTTGATQTSKAESSAPSLETPKPTAPLTPAPPSGDSEAAGEEGPSSKPGGEGNDGKTHRPTTGQTGPQSAPVPGVSSPMDPEQRTEKDTPLRAESHAASPTTGHVDNKGGSEVAHDKPVTGVIGESLGSGEGGAGGENARARRLSETGSPKEAYLTIVVHSAAWGLAGGIGALSAFVLCIASAVLTTF</sequence>
<dbReference type="Proteomes" id="UP000007494">
    <property type="component" value="Chromosome XII"/>
</dbReference>
<keyword evidence="3" id="KW-0732">Signal</keyword>
<keyword evidence="6" id="KW-1185">Reference proteome</keyword>
<dbReference type="AlphaFoldDB" id="F0VRL8"/>
<keyword evidence="2" id="KW-1133">Transmembrane helix</keyword>
<dbReference type="EMBL" id="LN714487">
    <property type="protein sequence ID" value="CEL71126.1"/>
    <property type="molecule type" value="Genomic_DNA"/>
</dbReference>
<reference evidence="4" key="2">
    <citation type="submission" date="2011-03" db="EMBL/GenBank/DDBJ databases">
        <title>Comparative genomics and transcriptomics of Neospora caninum and Toxoplasma gondii.</title>
        <authorList>
            <person name="Reid A.J."/>
            <person name="Sohal A."/>
            <person name="Harris D."/>
            <person name="Quail M."/>
            <person name="Sanders M."/>
            <person name="Berriman M."/>
            <person name="Wastling J.M."/>
            <person name="Pain A."/>
        </authorList>
    </citation>
    <scope>NUCLEOTIDE SEQUENCE</scope>
    <source>
        <strain evidence="4">Liverpool</strain>
    </source>
</reference>
<evidence type="ECO:0000256" key="3">
    <source>
        <dbReference type="SAM" id="SignalP"/>
    </source>
</evidence>
<feature type="signal peptide" evidence="3">
    <location>
        <begin position="1"/>
        <end position="24"/>
    </location>
</feature>
<dbReference type="eggNOG" id="ENOG502TMD0">
    <property type="taxonomic scope" value="Eukaryota"/>
</dbReference>
<proteinExistence type="predicted"/>
<keyword evidence="2" id="KW-0472">Membrane</keyword>
<name>F0VRL8_NEOCL</name>
<evidence type="ECO:0000313" key="6">
    <source>
        <dbReference type="Proteomes" id="UP000007494"/>
    </source>
</evidence>
<dbReference type="EMBL" id="FR823393">
    <property type="protein sequence ID" value="CBZ56366.1"/>
    <property type="molecule type" value="Genomic_DNA"/>
</dbReference>
<evidence type="ECO:0000313" key="5">
    <source>
        <dbReference type="EMBL" id="CEL71126.1"/>
    </source>
</evidence>
<evidence type="ECO:0000313" key="4">
    <source>
        <dbReference type="EMBL" id="CBZ56366.1"/>
    </source>
</evidence>
<accession>F0VRL8</accession>
<organism evidence="4 6">
    <name type="scientific">Neospora caninum (strain Liverpool)</name>
    <dbReference type="NCBI Taxonomy" id="572307"/>
    <lineage>
        <taxon>Eukaryota</taxon>
        <taxon>Sar</taxon>
        <taxon>Alveolata</taxon>
        <taxon>Apicomplexa</taxon>
        <taxon>Conoidasida</taxon>
        <taxon>Coccidia</taxon>
        <taxon>Eucoccidiorida</taxon>
        <taxon>Eimeriorina</taxon>
        <taxon>Sarcocystidae</taxon>
        <taxon>Neospora</taxon>
    </lineage>
</organism>
<dbReference type="OrthoDB" id="331226at2759"/>
<evidence type="ECO:0000256" key="1">
    <source>
        <dbReference type="SAM" id="MobiDB-lite"/>
    </source>
</evidence>
<feature type="chain" id="PRO_5007655379" description="Toxoplasma gondii family A protein" evidence="3">
    <location>
        <begin position="25"/>
        <end position="375"/>
    </location>
</feature>
<feature type="compositionally biased region" description="Low complexity" evidence="1">
    <location>
        <begin position="181"/>
        <end position="196"/>
    </location>
</feature>
<evidence type="ECO:0000256" key="2">
    <source>
        <dbReference type="SAM" id="Phobius"/>
    </source>
</evidence>
<reference evidence="5" key="4">
    <citation type="journal article" date="2015" name="PLoS ONE">
        <title>Comprehensive Evaluation of Toxoplasma gondii VEG and Neospora caninum LIV Genomes with Tachyzoite Stage Transcriptome and Proteome Defines Novel Transcript Features.</title>
        <authorList>
            <person name="Ramaprasad A."/>
            <person name="Mourier T."/>
            <person name="Naeem R."/>
            <person name="Malas T.B."/>
            <person name="Moussa E."/>
            <person name="Panigrahi A."/>
            <person name="Vermont S.J."/>
            <person name="Otto T.D."/>
            <person name="Wastling J."/>
            <person name="Pain A."/>
        </authorList>
    </citation>
    <scope>NUCLEOTIDE SEQUENCE</scope>
    <source>
        <strain evidence="5">Liverpool</strain>
    </source>
</reference>
<feature type="compositionally biased region" description="Gly residues" evidence="1">
    <location>
        <begin position="314"/>
        <end position="323"/>
    </location>
</feature>
<keyword evidence="2" id="KW-0812">Transmembrane</keyword>
<feature type="compositionally biased region" description="Basic and acidic residues" evidence="1">
    <location>
        <begin position="268"/>
        <end position="282"/>
    </location>
</feature>
<feature type="transmembrane region" description="Helical" evidence="2">
    <location>
        <begin position="349"/>
        <end position="372"/>
    </location>
</feature>
<dbReference type="RefSeq" id="XP_003886391.1">
    <property type="nucleotide sequence ID" value="XM_003886342.1"/>
</dbReference>
<feature type="compositionally biased region" description="Pro residues" evidence="1">
    <location>
        <begin position="210"/>
        <end position="219"/>
    </location>
</feature>
<dbReference type="VEuPathDB" id="ToxoDB:NCLIV_067900"/>
<reference evidence="6" key="3">
    <citation type="journal article" date="2012" name="PLoS Pathog.">
        <title>Comparative genomics of the apicomplexan parasites Toxoplasma gondii and Neospora caninum: Coccidia differing in host range and transmission strategy.</title>
        <authorList>
            <person name="Reid A.J."/>
            <person name="Vermont S.J."/>
            <person name="Cotton J.A."/>
            <person name="Harris D."/>
            <person name="Hill-Cawthorne G.A."/>
            <person name="Konen-Waisman S."/>
            <person name="Latham S.M."/>
            <person name="Mourier T."/>
            <person name="Norton R."/>
            <person name="Quail M.A."/>
            <person name="Sanders M."/>
            <person name="Shanmugam D."/>
            <person name="Sohal A."/>
            <person name="Wasmuth J.D."/>
            <person name="Brunk B."/>
            <person name="Grigg M.E."/>
            <person name="Howard J.C."/>
            <person name="Parkinson J."/>
            <person name="Roos D.S."/>
            <person name="Trees A.J."/>
            <person name="Berriman M."/>
            <person name="Pain A."/>
            <person name="Wastling J.M."/>
        </authorList>
    </citation>
    <scope>NUCLEOTIDE SEQUENCE [LARGE SCALE GENOMIC DNA]</scope>
    <source>
        <strain evidence="6">Liverpool</strain>
    </source>
</reference>
<evidence type="ECO:0008006" key="7">
    <source>
        <dbReference type="Google" id="ProtNLM"/>
    </source>
</evidence>
<feature type="region of interest" description="Disordered" evidence="1">
    <location>
        <begin position="181"/>
        <end position="335"/>
    </location>
</feature>
<protein>
    <recommendedName>
        <fullName evidence="7">Toxoplasma gondii family A protein</fullName>
    </recommendedName>
</protein>
<dbReference type="GeneID" id="13445589"/>
<feature type="compositionally biased region" description="Basic and acidic residues" evidence="1">
    <location>
        <begin position="292"/>
        <end position="305"/>
    </location>
</feature>
<reference evidence="4" key="1">
    <citation type="submission" date="2011-02" db="EMBL/GenBank/DDBJ databases">
        <authorList>
            <person name="Aslett M."/>
        </authorList>
    </citation>
    <scope>NUCLEOTIDE SEQUENCE</scope>
    <source>
        <strain evidence="4">Liverpool</strain>
    </source>
</reference>
<dbReference type="InParanoid" id="F0VRL8"/>